<dbReference type="InterPro" id="IPR013783">
    <property type="entry name" value="Ig-like_fold"/>
</dbReference>
<dbReference type="Gene3D" id="2.60.40.10">
    <property type="entry name" value="Immunoglobulins"/>
    <property type="match status" value="1"/>
</dbReference>
<organism evidence="1">
    <name type="scientific">marine sediment metagenome</name>
    <dbReference type="NCBI Taxonomy" id="412755"/>
    <lineage>
        <taxon>unclassified sequences</taxon>
        <taxon>metagenomes</taxon>
        <taxon>ecological metagenomes</taxon>
    </lineage>
</organism>
<feature type="non-terminal residue" evidence="1">
    <location>
        <position position="228"/>
    </location>
</feature>
<dbReference type="Gene3D" id="2.60.40.4070">
    <property type="match status" value="1"/>
</dbReference>
<evidence type="ECO:0008006" key="2">
    <source>
        <dbReference type="Google" id="ProtNLM"/>
    </source>
</evidence>
<proteinExistence type="predicted"/>
<dbReference type="EMBL" id="BARS01053011">
    <property type="protein sequence ID" value="GAG47875.1"/>
    <property type="molecule type" value="Genomic_DNA"/>
</dbReference>
<dbReference type="AlphaFoldDB" id="X0XWY6"/>
<accession>X0XWY6</accession>
<gene>
    <name evidence="1" type="ORF">S01H1_78732</name>
</gene>
<feature type="non-terminal residue" evidence="1">
    <location>
        <position position="1"/>
    </location>
</feature>
<evidence type="ECO:0000313" key="1">
    <source>
        <dbReference type="EMBL" id="GAG47875.1"/>
    </source>
</evidence>
<sequence length="228" mass="25436">PGSENSTTTAYDLGIDAHTIVIAPALVRFGEDAHIEFRVTNCGLRTAYDYSVQVFDDMDRDSMIDPDELVADISGEAIVPSDSIIMFFVYEKPGLGVHMLGLSLDFANDRNPANNSAFKEFSVTNDIGELTLSPAVFSPNNDGYDDRLQIDFRLPEPGGLLTLYVFDMRGKIVHVLSKKEQWPHIAGTVYWNGEHSTSKAQTGMYIVYLEYSYHDKKIRAKETAVLAR</sequence>
<reference evidence="1" key="1">
    <citation type="journal article" date="2014" name="Front. Microbiol.">
        <title>High frequency of phylogenetically diverse reductive dehalogenase-homologous genes in deep subseafloor sedimentary metagenomes.</title>
        <authorList>
            <person name="Kawai M."/>
            <person name="Futagami T."/>
            <person name="Toyoda A."/>
            <person name="Takaki Y."/>
            <person name="Nishi S."/>
            <person name="Hori S."/>
            <person name="Arai W."/>
            <person name="Tsubouchi T."/>
            <person name="Morono Y."/>
            <person name="Uchiyama I."/>
            <person name="Ito T."/>
            <person name="Fujiyama A."/>
            <person name="Inagaki F."/>
            <person name="Takami H."/>
        </authorList>
    </citation>
    <scope>NUCLEOTIDE SEQUENCE</scope>
    <source>
        <strain evidence="1">Expedition CK06-06</strain>
    </source>
</reference>
<dbReference type="Pfam" id="PF13585">
    <property type="entry name" value="CHU_C"/>
    <property type="match status" value="1"/>
</dbReference>
<name>X0XWY6_9ZZZZ</name>
<comment type="caution">
    <text evidence="1">The sequence shown here is derived from an EMBL/GenBank/DDBJ whole genome shotgun (WGS) entry which is preliminary data.</text>
</comment>
<protein>
    <recommendedName>
        <fullName evidence="2">FlgD Ig-like domain-containing protein</fullName>
    </recommendedName>
</protein>